<gene>
    <name evidence="2" type="ORF">QFZ56_007891</name>
</gene>
<evidence type="ECO:0008006" key="4">
    <source>
        <dbReference type="Google" id="ProtNLM"/>
    </source>
</evidence>
<protein>
    <recommendedName>
        <fullName evidence="4">Transposase</fullName>
    </recommendedName>
</protein>
<sequence length="290" mass="32137">MRWGWTSLLAEVNKLQRVRWLQLPPELFGDVSGKLVAAWRARAAKEYPSDLRTAAAPVRYTRLSTLCHVRKTEITDSLVELFIQLVQKINTRAEKKVEGEFNKELKRVRGKEGILLRLAEAAVAEPGGTVRKVIYPVAGESTLKALAAEAAANEARYRARVRTVLRSSYSNHWRRMLSPLLNALELKCNNTAYRPGSRRTASSTAFHDVRPVSSAATIENGQPGIIWCLPSPRPNVWQKARSAQVLASGRSHGETSATSTIRPSAALGNGIEASARRSRATSIRPWLRPP</sequence>
<dbReference type="Proteomes" id="UP001243364">
    <property type="component" value="Unassembled WGS sequence"/>
</dbReference>
<reference evidence="2 3" key="1">
    <citation type="submission" date="2023-07" db="EMBL/GenBank/DDBJ databases">
        <title>Comparative genomics of wheat-associated soil bacteria to identify genetic determinants of phenazine resistance.</title>
        <authorList>
            <person name="Mouncey N."/>
        </authorList>
    </citation>
    <scope>NUCLEOTIDE SEQUENCE [LARGE SCALE GENOMIC DNA]</scope>
    <source>
        <strain evidence="2 3">W4I19-2</strain>
    </source>
</reference>
<feature type="region of interest" description="Disordered" evidence="1">
    <location>
        <begin position="264"/>
        <end position="290"/>
    </location>
</feature>
<evidence type="ECO:0000313" key="2">
    <source>
        <dbReference type="EMBL" id="MDQ0688928.1"/>
    </source>
</evidence>
<accession>A0ABU0QE38</accession>
<evidence type="ECO:0000256" key="1">
    <source>
        <dbReference type="SAM" id="MobiDB-lite"/>
    </source>
</evidence>
<evidence type="ECO:0000313" key="3">
    <source>
        <dbReference type="Proteomes" id="UP001243364"/>
    </source>
</evidence>
<name>A0ABU0QE38_STRAH</name>
<organism evidence="2 3">
    <name type="scientific">Streptomyces achromogenes</name>
    <dbReference type="NCBI Taxonomy" id="67255"/>
    <lineage>
        <taxon>Bacteria</taxon>
        <taxon>Bacillati</taxon>
        <taxon>Actinomycetota</taxon>
        <taxon>Actinomycetes</taxon>
        <taxon>Kitasatosporales</taxon>
        <taxon>Streptomycetaceae</taxon>
        <taxon>Streptomyces</taxon>
    </lineage>
</organism>
<proteinExistence type="predicted"/>
<dbReference type="EMBL" id="JAUSYA010000001">
    <property type="protein sequence ID" value="MDQ0688928.1"/>
    <property type="molecule type" value="Genomic_DNA"/>
</dbReference>
<keyword evidence="3" id="KW-1185">Reference proteome</keyword>
<comment type="caution">
    <text evidence="2">The sequence shown here is derived from an EMBL/GenBank/DDBJ whole genome shotgun (WGS) entry which is preliminary data.</text>
</comment>